<dbReference type="Pfam" id="PF00069">
    <property type="entry name" value="Pkinase"/>
    <property type="match status" value="2"/>
</dbReference>
<dbReference type="InterPro" id="IPR011009">
    <property type="entry name" value="Kinase-like_dom_sf"/>
</dbReference>
<dbReference type="GO" id="GO:0003743">
    <property type="term" value="F:translation initiation factor activity"/>
    <property type="evidence" value="ECO:0007669"/>
    <property type="project" value="UniProtKB-KW"/>
</dbReference>
<dbReference type="InterPro" id="IPR008271">
    <property type="entry name" value="Ser/Thr_kinase_AS"/>
</dbReference>
<dbReference type="InterPro" id="IPR011047">
    <property type="entry name" value="Quinoprotein_ADH-like_sf"/>
</dbReference>
<dbReference type="GO" id="GO:0005524">
    <property type="term" value="F:ATP binding"/>
    <property type="evidence" value="ECO:0007669"/>
    <property type="project" value="UniProtKB-KW"/>
</dbReference>
<protein>
    <recommendedName>
        <fullName evidence="27">Eukaryotic translation initiation factor 2-alpha kinase 3</fullName>
        <ecNumber evidence="2">2.7.10.2</ecNumber>
        <ecNumber evidence="3">2.7.11.1</ecNumber>
    </recommendedName>
    <alternativeName>
        <fullName evidence="22">PRKR-like endoplasmic reticulum kinase</fullName>
    </alternativeName>
    <alternativeName>
        <fullName evidence="28">Protein tyrosine kinase EIF2AK3</fullName>
    </alternativeName>
</protein>
<evidence type="ECO:0000256" key="3">
    <source>
        <dbReference type="ARBA" id="ARBA00012513"/>
    </source>
</evidence>
<dbReference type="Gene3D" id="1.10.510.10">
    <property type="entry name" value="Transferase(Phosphotransferase) domain 1"/>
    <property type="match status" value="1"/>
</dbReference>
<dbReference type="PANTHER" id="PTHR11042">
    <property type="entry name" value="EUKARYOTIC TRANSLATION INITIATION FACTOR 2-ALPHA KINASE EIF2-ALPHA KINASE -RELATED"/>
    <property type="match status" value="1"/>
</dbReference>
<keyword evidence="4" id="KW-0723">Serine/threonine-protein kinase</keyword>
<dbReference type="SUPFAM" id="SSF50998">
    <property type="entry name" value="Quinoprotein alcohol dehydrogenase-like"/>
    <property type="match status" value="1"/>
</dbReference>
<organism evidence="32 33">
    <name type="scientific">Hipposideros armiger</name>
    <name type="common">Great Himalayan leaf-nosed bat</name>
    <dbReference type="NCBI Taxonomy" id="186990"/>
    <lineage>
        <taxon>Eukaryota</taxon>
        <taxon>Metazoa</taxon>
        <taxon>Chordata</taxon>
        <taxon>Craniata</taxon>
        <taxon>Vertebrata</taxon>
        <taxon>Euteleostomi</taxon>
        <taxon>Mammalia</taxon>
        <taxon>Eutheria</taxon>
        <taxon>Laurasiatheria</taxon>
        <taxon>Chiroptera</taxon>
        <taxon>Yinpterochiroptera</taxon>
        <taxon>Rhinolophoidea</taxon>
        <taxon>Hipposideridae</taxon>
        <taxon>Hipposideros</taxon>
    </lineage>
</organism>
<feature type="region of interest" description="Disordered" evidence="29">
    <location>
        <begin position="72"/>
        <end position="92"/>
    </location>
</feature>
<comment type="subcellular location">
    <subcellularLocation>
        <location evidence="1">Endoplasmic reticulum membrane</location>
        <topology evidence="1">Single-pass type I membrane protein</topology>
    </subcellularLocation>
</comment>
<keyword evidence="32" id="KW-1185">Reference proteome</keyword>
<evidence type="ECO:0000256" key="23">
    <source>
        <dbReference type="ARBA" id="ARBA00048659"/>
    </source>
</evidence>
<keyword evidence="15" id="KW-1133">Transmembrane helix</keyword>
<evidence type="ECO:0000256" key="9">
    <source>
        <dbReference type="ARBA" id="ARBA00022741"/>
    </source>
</evidence>
<evidence type="ECO:0000256" key="8">
    <source>
        <dbReference type="ARBA" id="ARBA00022729"/>
    </source>
</evidence>
<dbReference type="PROSITE" id="PS00108">
    <property type="entry name" value="PROTEIN_KINASE_ST"/>
    <property type="match status" value="1"/>
</dbReference>
<evidence type="ECO:0000256" key="7">
    <source>
        <dbReference type="ARBA" id="ARBA00022692"/>
    </source>
</evidence>
<keyword evidence="19" id="KW-0325">Glycoprotein</keyword>
<feature type="region of interest" description="Disordered" evidence="29">
    <location>
        <begin position="706"/>
        <end position="750"/>
    </location>
</feature>
<evidence type="ECO:0000256" key="12">
    <source>
        <dbReference type="ARBA" id="ARBA00022824"/>
    </source>
</evidence>
<feature type="compositionally biased region" description="Low complexity" evidence="29">
    <location>
        <begin position="723"/>
        <end position="735"/>
    </location>
</feature>
<dbReference type="GeneID" id="109394047"/>
<evidence type="ECO:0000256" key="10">
    <source>
        <dbReference type="ARBA" id="ARBA00022765"/>
    </source>
</evidence>
<dbReference type="GO" id="GO:0004715">
    <property type="term" value="F:non-membrane spanning protein tyrosine kinase activity"/>
    <property type="evidence" value="ECO:0007669"/>
    <property type="project" value="UniProtKB-EC"/>
</dbReference>
<dbReference type="RefSeq" id="XP_019519364.1">
    <property type="nucleotide sequence ID" value="XM_019663819.1"/>
</dbReference>
<dbReference type="GO" id="GO:0005789">
    <property type="term" value="C:endoplasmic reticulum membrane"/>
    <property type="evidence" value="ECO:0007669"/>
    <property type="project" value="UniProtKB-SubCell"/>
</dbReference>
<dbReference type="GO" id="GO:0004694">
    <property type="term" value="F:eukaryotic translation initiation factor 2alpha kinase activity"/>
    <property type="evidence" value="ECO:0007669"/>
    <property type="project" value="TreeGrafter"/>
</dbReference>
<evidence type="ECO:0000256" key="27">
    <source>
        <dbReference type="ARBA" id="ARBA00069562"/>
    </source>
</evidence>
<keyword evidence="6" id="KW-0808">Transferase</keyword>
<dbReference type="InterPro" id="IPR000719">
    <property type="entry name" value="Prot_kinase_dom"/>
</dbReference>
<dbReference type="Proteomes" id="UP000694851">
    <property type="component" value="Unplaced"/>
</dbReference>
<feature type="signal peptide" evidence="30">
    <location>
        <begin position="1"/>
        <end position="30"/>
    </location>
</feature>
<dbReference type="OrthoDB" id="341578at2759"/>
<dbReference type="SUPFAM" id="SSF56112">
    <property type="entry name" value="Protein kinase-like (PK-like)"/>
    <property type="match status" value="1"/>
</dbReference>
<dbReference type="AlphaFoldDB" id="A0A8B7T2Q4"/>
<keyword evidence="33" id="KW-0648">Protein biosynthesis</keyword>
<dbReference type="EC" id="2.7.11.1" evidence="3"/>
<feature type="compositionally biased region" description="Basic and acidic residues" evidence="29">
    <location>
        <begin position="78"/>
        <end position="92"/>
    </location>
</feature>
<keyword evidence="7" id="KW-0812">Transmembrane</keyword>
<keyword evidence="14" id="KW-0810">Translation regulation</keyword>
<feature type="region of interest" description="Disordered" evidence="29">
    <location>
        <begin position="541"/>
        <end position="567"/>
    </location>
</feature>
<evidence type="ECO:0000256" key="25">
    <source>
        <dbReference type="ARBA" id="ARBA00051942"/>
    </source>
</evidence>
<dbReference type="FunFam" id="2.130.10.10:FF:000622">
    <property type="entry name" value="Eukaryotic translation initiation factor 2-alpha kinase 3"/>
    <property type="match status" value="1"/>
</dbReference>
<dbReference type="SMART" id="SM00220">
    <property type="entry name" value="S_TKc"/>
    <property type="match status" value="1"/>
</dbReference>
<feature type="region of interest" description="Disordered" evidence="29">
    <location>
        <begin position="768"/>
        <end position="795"/>
    </location>
</feature>
<evidence type="ECO:0000256" key="11">
    <source>
        <dbReference type="ARBA" id="ARBA00022777"/>
    </source>
</evidence>
<dbReference type="FunFam" id="1.10.510.10:FF:000251">
    <property type="entry name" value="eukaryotic translation initiation factor 2-alpha kinase 3"/>
    <property type="match status" value="1"/>
</dbReference>
<evidence type="ECO:0000256" key="4">
    <source>
        <dbReference type="ARBA" id="ARBA00022527"/>
    </source>
</evidence>
<dbReference type="InterPro" id="IPR015943">
    <property type="entry name" value="WD40/YVTN_repeat-like_dom_sf"/>
</dbReference>
<evidence type="ECO:0000313" key="33">
    <source>
        <dbReference type="RefSeq" id="XP_019519364.1"/>
    </source>
</evidence>
<evidence type="ECO:0000256" key="24">
    <source>
        <dbReference type="ARBA" id="ARBA00048977"/>
    </source>
</evidence>
<evidence type="ECO:0000256" key="5">
    <source>
        <dbReference type="ARBA" id="ARBA00022553"/>
    </source>
</evidence>
<dbReference type="CTD" id="9451"/>
<keyword evidence="13" id="KW-0067">ATP-binding</keyword>
<keyword evidence="17" id="KW-0472">Membrane</keyword>
<comment type="catalytic activity">
    <reaction evidence="25">
        <text>L-tyrosyl-[protein] + ATP = O-phospho-L-tyrosyl-[protein] + ADP + H(+)</text>
        <dbReference type="Rhea" id="RHEA:10596"/>
        <dbReference type="Rhea" id="RHEA-COMP:10136"/>
        <dbReference type="Rhea" id="RHEA-COMP:20101"/>
        <dbReference type="ChEBI" id="CHEBI:15378"/>
        <dbReference type="ChEBI" id="CHEBI:30616"/>
        <dbReference type="ChEBI" id="CHEBI:46858"/>
        <dbReference type="ChEBI" id="CHEBI:61978"/>
        <dbReference type="ChEBI" id="CHEBI:456216"/>
        <dbReference type="EC" id="2.7.10.2"/>
    </reaction>
    <physiologicalReaction direction="left-to-right" evidence="25">
        <dbReference type="Rhea" id="RHEA:10597"/>
    </physiologicalReaction>
</comment>
<evidence type="ECO:0000256" key="30">
    <source>
        <dbReference type="SAM" id="SignalP"/>
    </source>
</evidence>
<keyword evidence="8 30" id="KW-0732">Signal</keyword>
<dbReference type="Gene3D" id="2.130.10.10">
    <property type="entry name" value="YVTN repeat-like/Quinoprotein amine dehydrogenase"/>
    <property type="match status" value="1"/>
</dbReference>
<reference evidence="33" key="1">
    <citation type="submission" date="2025-08" db="UniProtKB">
        <authorList>
            <consortium name="RefSeq"/>
        </authorList>
    </citation>
    <scope>IDENTIFICATION</scope>
    <source>
        <tissue evidence="33">Muscle</tissue>
    </source>
</reference>
<evidence type="ECO:0000256" key="21">
    <source>
        <dbReference type="ARBA" id="ARBA00037982"/>
    </source>
</evidence>
<feature type="region of interest" description="Disordered" evidence="29">
    <location>
        <begin position="1079"/>
        <end position="1107"/>
    </location>
</feature>
<feature type="domain" description="Protein kinase" evidence="31">
    <location>
        <begin position="584"/>
        <end position="1068"/>
    </location>
</feature>
<comment type="catalytic activity">
    <reaction evidence="23">
        <text>L-threonyl-[protein] + ATP = O-phospho-L-threonyl-[protein] + ADP + H(+)</text>
        <dbReference type="Rhea" id="RHEA:46608"/>
        <dbReference type="Rhea" id="RHEA-COMP:11060"/>
        <dbReference type="Rhea" id="RHEA-COMP:11605"/>
        <dbReference type="ChEBI" id="CHEBI:15378"/>
        <dbReference type="ChEBI" id="CHEBI:30013"/>
        <dbReference type="ChEBI" id="CHEBI:30616"/>
        <dbReference type="ChEBI" id="CHEBI:61977"/>
        <dbReference type="ChEBI" id="CHEBI:456216"/>
        <dbReference type="EC" id="2.7.11.1"/>
    </reaction>
    <physiologicalReaction direction="left-to-right" evidence="23">
        <dbReference type="Rhea" id="RHEA:46609"/>
    </physiologicalReaction>
</comment>
<keyword evidence="33" id="KW-0396">Initiation factor</keyword>
<keyword evidence="12" id="KW-0256">Endoplasmic reticulum</keyword>
<name>A0A8B7T2Q4_HIPAR</name>
<evidence type="ECO:0000256" key="15">
    <source>
        <dbReference type="ARBA" id="ARBA00022989"/>
    </source>
</evidence>
<feature type="chain" id="PRO_5034680413" description="Eukaryotic translation initiation factor 2-alpha kinase 3" evidence="30">
    <location>
        <begin position="31"/>
        <end position="1107"/>
    </location>
</feature>
<evidence type="ECO:0000256" key="22">
    <source>
        <dbReference type="ARBA" id="ARBA00041500"/>
    </source>
</evidence>
<accession>A0A8B7T2Q4</accession>
<evidence type="ECO:0000256" key="1">
    <source>
        <dbReference type="ARBA" id="ARBA00004115"/>
    </source>
</evidence>
<dbReference type="GO" id="GO:0006986">
    <property type="term" value="P:response to unfolded protein"/>
    <property type="evidence" value="ECO:0007669"/>
    <property type="project" value="UniProtKB-KW"/>
</dbReference>
<dbReference type="KEGG" id="hai:109394047"/>
<keyword evidence="10" id="KW-0013">ADP-ribosylation</keyword>
<evidence type="ECO:0000313" key="32">
    <source>
        <dbReference type="Proteomes" id="UP000694851"/>
    </source>
</evidence>
<keyword evidence="16" id="KW-0346">Stress response</keyword>
<keyword evidence="11 33" id="KW-0418">Kinase</keyword>
<dbReference type="PROSITE" id="PS50011">
    <property type="entry name" value="PROTEIN_KINASE_DOM"/>
    <property type="match status" value="1"/>
</dbReference>
<dbReference type="GO" id="GO:0005634">
    <property type="term" value="C:nucleus"/>
    <property type="evidence" value="ECO:0007669"/>
    <property type="project" value="TreeGrafter"/>
</dbReference>
<evidence type="ECO:0000256" key="20">
    <source>
        <dbReference type="ARBA" id="ARBA00023230"/>
    </source>
</evidence>
<dbReference type="Gene3D" id="3.30.200.20">
    <property type="entry name" value="Phosphorylase Kinase, domain 1"/>
    <property type="match status" value="1"/>
</dbReference>
<evidence type="ECO:0000259" key="31">
    <source>
        <dbReference type="PROSITE" id="PS50011"/>
    </source>
</evidence>
<dbReference type="InterPro" id="IPR050339">
    <property type="entry name" value="CC_SR_Kinase"/>
</dbReference>
<sequence length="1107" mass="124104">MERSTRLGPLARALLLPLLLGLAVVAAGRARDLSAPSAEAAFGLGAAAAPTSAARVRATAAEVTVEDAEALPAAASELDPHEPEPDKEAELRPRGRSLVIISTLDGRIAALDPENHGKKQWDLDMASGSLVSSSLSKPEVLGNKMIIPSLDGGLFQWDRDRESMETVPFTVESLLESSYKFGDDVVLVGGKSLTTYGLSAYSGKVIAPFLTTKIEYLLFHSRRALSLVPLFKCKFLKHAFVNLRWNFSVGHFELRYIPDLETTAGFIESTLKPSENKEESKIISDVEEQEAATMDTVIKISVADWKVMAFSKKGGHLEWEYQFCTPIASAWLVKEGKVIPINLFDDTSYASNNEVLEDEEDIVEAARGATENSVYLGMYRGQLYLQSSVRISEKFPTSPKALESVNIENAIVPLPTIKWKPLIHSPSRTPVLVGSDEFDKCLSNDKFSHDEYSNGALSILQYPYDNGYYLPYYQRERGKRSTRNTKITVRFFDSTNYNKNIRKKDPVLLLHWWKEIVATILFCIITTTFIVRRLFHPHPHRQRKESETQCQTENKYDTASGKSDDSSLNDIKNSGYVSRYLTDFEPIQCMGRGGFGVVFEARNKVDDCNYAIKRIRLPNRELAREKVMREVKALAKLEHPGIVRYFNAWLEAPPEKWQEKMDEIWLKDESTEWPLSSPSPMDAPSVKIRRMDPVSTKEHIEIIDPSPQRSRSFSVGISCGHTSSSESEFSPLEFSGMDGGDGSESVSGAHNLQDSCLTDCDVEGGTVDGRDDGHSFELCPSEASPHGRSRERTSSSIVFEDSGCDNASSKEELKTNRLHVGNHYAHKLAATKHSSSRSSSEPALSISLPRPTTLSLNLTKNTTEKLQPSSPKVYLYIQMQLCRKENLKDWMNSRCTIEERERSVCLHIFLQIAEAVEFLHSKGLMHRDLKPSNIFFTMDDVVKVGDFGLVTAMDQDEEEQMALTPMPAYARHTGQVGTKLYMSPEQIHGSNYSHKVDIFSLGLILFELLYPFGTQMERVRVLTDVRNLRFPPLFTQEYPHEYVMVQDMLSPSPMERPEATTIIENAIFEDLEFPGKTVLRQRSRSVSSSGMKHSRQSSSSQSPLPSS</sequence>
<comment type="subunit">
    <text evidence="26">Forms dimers with HSPA5/BIP in resting cells. Homotetramerizes in response to endoplasmic reticulum (ER) stress, leading to its activation. Interacts with HSP90B1/GRP94. Interacts with DNAJC3; inhibiting EIF2AK3/PERK activity. Interacts with ATAD3A; ATAD3A and EIF2S1/eIF-2-alpha occupy a common binding site within the cytoplasmic loop of EIF2AK3/PERK, leading to prevent EIF2AK3/PERK association with its substrate EIF2S1/eIF-2-alpha. Interacts with MFN2. Interacts with TMEM33. Interacts with PDIA6. Interacts with LACC1.</text>
</comment>
<dbReference type="EC" id="2.7.10.2" evidence="2"/>
<comment type="catalytic activity">
    <reaction evidence="24">
        <text>L-seryl-[protein] + ATP = O-phospho-L-seryl-[protein] + ADP + H(+)</text>
        <dbReference type="Rhea" id="RHEA:17989"/>
        <dbReference type="Rhea" id="RHEA-COMP:9863"/>
        <dbReference type="Rhea" id="RHEA-COMP:11604"/>
        <dbReference type="ChEBI" id="CHEBI:15378"/>
        <dbReference type="ChEBI" id="CHEBI:29999"/>
        <dbReference type="ChEBI" id="CHEBI:30616"/>
        <dbReference type="ChEBI" id="CHEBI:83421"/>
        <dbReference type="ChEBI" id="CHEBI:456216"/>
        <dbReference type="EC" id="2.7.11.1"/>
    </reaction>
    <physiologicalReaction direction="left-to-right" evidence="24">
        <dbReference type="Rhea" id="RHEA:17990"/>
    </physiologicalReaction>
</comment>
<evidence type="ECO:0000256" key="17">
    <source>
        <dbReference type="ARBA" id="ARBA00023136"/>
    </source>
</evidence>
<gene>
    <name evidence="33" type="primary">EIF2AK3</name>
</gene>
<evidence type="ECO:0000256" key="18">
    <source>
        <dbReference type="ARBA" id="ARBA00023137"/>
    </source>
</evidence>
<evidence type="ECO:0000256" key="13">
    <source>
        <dbReference type="ARBA" id="ARBA00022840"/>
    </source>
</evidence>
<evidence type="ECO:0000256" key="14">
    <source>
        <dbReference type="ARBA" id="ARBA00022845"/>
    </source>
</evidence>
<evidence type="ECO:0000256" key="16">
    <source>
        <dbReference type="ARBA" id="ARBA00023016"/>
    </source>
</evidence>
<evidence type="ECO:0000256" key="28">
    <source>
        <dbReference type="ARBA" id="ARBA00078389"/>
    </source>
</evidence>
<evidence type="ECO:0000256" key="29">
    <source>
        <dbReference type="SAM" id="MobiDB-lite"/>
    </source>
</evidence>
<keyword evidence="18" id="KW-0829">Tyrosine-protein kinase</keyword>
<dbReference type="CDD" id="cd14048">
    <property type="entry name" value="STKc_EIF2AK3_PERK"/>
    <property type="match status" value="1"/>
</dbReference>
<evidence type="ECO:0000256" key="6">
    <source>
        <dbReference type="ARBA" id="ARBA00022679"/>
    </source>
</evidence>
<dbReference type="PANTHER" id="PTHR11042:SF166">
    <property type="entry name" value="EUKARYOTIC TRANSLATION INITIATION FACTOR 2-ALPHA KINASE 3"/>
    <property type="match status" value="1"/>
</dbReference>
<proteinExistence type="inferred from homology"/>
<feature type="compositionally biased region" description="Low complexity" evidence="29">
    <location>
        <begin position="1084"/>
        <end position="1107"/>
    </location>
</feature>
<keyword evidence="20" id="KW-0834">Unfolded protein response</keyword>
<dbReference type="FunFam" id="3.30.200.20:FF:000193">
    <property type="entry name" value="Eukaryotic translation initiation factor 2-alpha kinase 3"/>
    <property type="match status" value="1"/>
</dbReference>
<comment type="similarity">
    <text evidence="21">Belongs to the protein kinase superfamily. Ser/Thr protein kinase family. GCN2 subfamily.</text>
</comment>
<keyword evidence="9" id="KW-0547">Nucleotide-binding</keyword>
<keyword evidence="5" id="KW-0597">Phosphoprotein</keyword>
<evidence type="ECO:0000256" key="26">
    <source>
        <dbReference type="ARBA" id="ARBA00062422"/>
    </source>
</evidence>
<evidence type="ECO:0000256" key="2">
    <source>
        <dbReference type="ARBA" id="ARBA00011903"/>
    </source>
</evidence>
<evidence type="ECO:0000256" key="19">
    <source>
        <dbReference type="ARBA" id="ARBA00023180"/>
    </source>
</evidence>